<dbReference type="PANTHER" id="PTHR24300:SF177">
    <property type="entry name" value="CYTOCHROME P450 2J2"/>
    <property type="match status" value="1"/>
</dbReference>
<dbReference type="PRINTS" id="PR01688">
    <property type="entry name" value="EP450ICYP2J"/>
</dbReference>
<dbReference type="InterPro" id="IPR050182">
    <property type="entry name" value="Cytochrome_P450_fam2"/>
</dbReference>
<keyword evidence="13" id="KW-0812">Transmembrane</keyword>
<reference evidence="14 15" key="1">
    <citation type="submission" date="2019-06" db="EMBL/GenBank/DDBJ databases">
        <title>Discovery of a novel chromosome fission-fusion reversal in muntjac.</title>
        <authorList>
            <person name="Mudd A.B."/>
            <person name="Bredeson J.V."/>
            <person name="Baum R."/>
            <person name="Hockemeyer D."/>
            <person name="Rokhsar D.S."/>
        </authorList>
    </citation>
    <scope>NUCLEOTIDE SEQUENCE [LARGE SCALE GENOMIC DNA]</scope>
    <source>
        <strain evidence="14">UTSW_UCB_Mm</strain>
        <tissue evidence="14">Fibroblast cell line</tissue>
    </source>
</reference>
<feature type="non-terminal residue" evidence="14">
    <location>
        <position position="213"/>
    </location>
</feature>
<evidence type="ECO:0000256" key="9">
    <source>
        <dbReference type="ARBA" id="ARBA00023002"/>
    </source>
</evidence>
<proteinExistence type="inferred from homology"/>
<evidence type="ECO:0000256" key="11">
    <source>
        <dbReference type="ARBA" id="ARBA00023033"/>
    </source>
</evidence>
<keyword evidence="15" id="KW-1185">Reference proteome</keyword>
<evidence type="ECO:0000256" key="12">
    <source>
        <dbReference type="ARBA" id="ARBA00023136"/>
    </source>
</evidence>
<feature type="transmembrane region" description="Helical" evidence="13">
    <location>
        <begin position="12"/>
        <end position="32"/>
    </location>
</feature>
<dbReference type="GO" id="GO:0005506">
    <property type="term" value="F:iron ion binding"/>
    <property type="evidence" value="ECO:0007669"/>
    <property type="project" value="InterPro"/>
</dbReference>
<dbReference type="Proteomes" id="UP000326458">
    <property type="component" value="Unassembled WGS sequence"/>
</dbReference>
<evidence type="ECO:0000256" key="2">
    <source>
        <dbReference type="ARBA" id="ARBA00004524"/>
    </source>
</evidence>
<dbReference type="Gene3D" id="1.10.630.10">
    <property type="entry name" value="Cytochrome P450"/>
    <property type="match status" value="1"/>
</dbReference>
<dbReference type="GO" id="GO:0006805">
    <property type="term" value="P:xenobiotic metabolic process"/>
    <property type="evidence" value="ECO:0007669"/>
    <property type="project" value="TreeGrafter"/>
</dbReference>
<dbReference type="InterPro" id="IPR001128">
    <property type="entry name" value="Cyt_P450"/>
</dbReference>
<dbReference type="GO" id="GO:0006082">
    <property type="term" value="P:organic acid metabolic process"/>
    <property type="evidence" value="ECO:0007669"/>
    <property type="project" value="TreeGrafter"/>
</dbReference>
<evidence type="ECO:0000313" key="14">
    <source>
        <dbReference type="EMBL" id="KAB0340551.1"/>
    </source>
</evidence>
<comment type="cofactor">
    <cofactor evidence="1">
        <name>heme</name>
        <dbReference type="ChEBI" id="CHEBI:30413"/>
    </cofactor>
</comment>
<accession>A0A5N3UUR9</accession>
<evidence type="ECO:0000313" key="15">
    <source>
        <dbReference type="Proteomes" id="UP000326458"/>
    </source>
</evidence>
<keyword evidence="7" id="KW-0256">Endoplasmic reticulum</keyword>
<dbReference type="AlphaFoldDB" id="A0A5N3UUR9"/>
<dbReference type="Pfam" id="PF00067">
    <property type="entry name" value="p450"/>
    <property type="match status" value="1"/>
</dbReference>
<evidence type="ECO:0000256" key="3">
    <source>
        <dbReference type="ARBA" id="ARBA00004586"/>
    </source>
</evidence>
<evidence type="ECO:0000256" key="7">
    <source>
        <dbReference type="ARBA" id="ARBA00022824"/>
    </source>
</evidence>
<dbReference type="PRINTS" id="PR00463">
    <property type="entry name" value="EP450I"/>
</dbReference>
<dbReference type="InterPro" id="IPR008071">
    <property type="entry name" value="Cyt_P450_E_grp-I_CYP2J-like"/>
</dbReference>
<dbReference type="SUPFAM" id="SSF48264">
    <property type="entry name" value="Cytochrome P450"/>
    <property type="match status" value="1"/>
</dbReference>
<organism evidence="14 15">
    <name type="scientific">Muntiacus muntjak</name>
    <name type="common">Barking deer</name>
    <name type="synonym">Indian muntjac</name>
    <dbReference type="NCBI Taxonomy" id="9888"/>
    <lineage>
        <taxon>Eukaryota</taxon>
        <taxon>Metazoa</taxon>
        <taxon>Chordata</taxon>
        <taxon>Craniata</taxon>
        <taxon>Vertebrata</taxon>
        <taxon>Euteleostomi</taxon>
        <taxon>Mammalia</taxon>
        <taxon>Eutheria</taxon>
        <taxon>Laurasiatheria</taxon>
        <taxon>Artiodactyla</taxon>
        <taxon>Ruminantia</taxon>
        <taxon>Pecora</taxon>
        <taxon>Cervidae</taxon>
        <taxon>Muntiacinae</taxon>
        <taxon>Muntiacus</taxon>
    </lineage>
</organism>
<keyword evidence="8" id="KW-0492">Microsome</keyword>
<evidence type="ECO:0000256" key="10">
    <source>
        <dbReference type="ARBA" id="ARBA00023004"/>
    </source>
</evidence>
<keyword evidence="6" id="KW-0479">Metal-binding</keyword>
<evidence type="ECO:0000256" key="1">
    <source>
        <dbReference type="ARBA" id="ARBA00001971"/>
    </source>
</evidence>
<keyword evidence="10" id="KW-0408">Iron</keyword>
<gene>
    <name evidence="14" type="ORF">FD754_023032</name>
</gene>
<comment type="caution">
    <text evidence="14">The sequence shown here is derived from an EMBL/GenBank/DDBJ whole genome shotgun (WGS) entry which is preliminary data.</text>
</comment>
<evidence type="ECO:0000256" key="8">
    <source>
        <dbReference type="ARBA" id="ARBA00022848"/>
    </source>
</evidence>
<dbReference type="PANTHER" id="PTHR24300">
    <property type="entry name" value="CYTOCHROME P450 508A4-RELATED"/>
    <property type="match status" value="1"/>
</dbReference>
<dbReference type="InterPro" id="IPR036396">
    <property type="entry name" value="Cyt_P450_sf"/>
</dbReference>
<name>A0A5N3UUR9_MUNMU</name>
<keyword evidence="12 13" id="KW-0472">Membrane</keyword>
<dbReference type="InterPro" id="IPR002401">
    <property type="entry name" value="Cyt_P450_E_grp-I"/>
</dbReference>
<evidence type="ECO:0000256" key="6">
    <source>
        <dbReference type="ARBA" id="ARBA00022723"/>
    </source>
</evidence>
<keyword evidence="11" id="KW-0503">Monooxygenase</keyword>
<dbReference type="GO" id="GO:0016712">
    <property type="term" value="F:oxidoreductase activity, acting on paired donors, with incorporation or reduction of molecular oxygen, reduced flavin or flavoprotein as one donor, and incorporation of one atom of oxygen"/>
    <property type="evidence" value="ECO:0007669"/>
    <property type="project" value="InterPro"/>
</dbReference>
<keyword evidence="13" id="KW-1133">Transmembrane helix</keyword>
<evidence type="ECO:0000256" key="4">
    <source>
        <dbReference type="ARBA" id="ARBA00010617"/>
    </source>
</evidence>
<dbReference type="GO" id="GO:0020037">
    <property type="term" value="F:heme binding"/>
    <property type="evidence" value="ECO:0007669"/>
    <property type="project" value="InterPro"/>
</dbReference>
<dbReference type="EMBL" id="VCEA01000197">
    <property type="protein sequence ID" value="KAB0340551.1"/>
    <property type="molecule type" value="Genomic_DNA"/>
</dbReference>
<comment type="subcellular location">
    <subcellularLocation>
        <location evidence="3">Endoplasmic reticulum membrane</location>
    </subcellularLocation>
    <subcellularLocation>
        <location evidence="2">Microsome membrane</location>
    </subcellularLocation>
</comment>
<evidence type="ECO:0000256" key="5">
    <source>
        <dbReference type="ARBA" id="ARBA00022617"/>
    </source>
</evidence>
<keyword evidence="9" id="KW-0560">Oxidoreductase</keyword>
<sequence>MLEALSSLASTLWAALRPGTVLLGTLAFLFFVDFIKRRRPKNYPPGPPRLPLVGNFFQMDLEKAHLTIQQFAKKYGNILSLDFGTFPSVLVTGLPLIKEALVHQGQNFSNRPVMPLQEHVMNNKGLIMSSGQLWKEQRRFALTTLRNFGLGKKSLEERIQEEATYLIQTIREENGQVQGPWLIYSLTRCSSVPTCLSLAQYCLTMTCPRVAHE</sequence>
<evidence type="ECO:0000256" key="13">
    <source>
        <dbReference type="SAM" id="Phobius"/>
    </source>
</evidence>
<dbReference type="GO" id="GO:0005789">
    <property type="term" value="C:endoplasmic reticulum membrane"/>
    <property type="evidence" value="ECO:0007669"/>
    <property type="project" value="UniProtKB-SubCell"/>
</dbReference>
<comment type="similarity">
    <text evidence="4">Belongs to the cytochrome P450 family.</text>
</comment>
<protein>
    <submittedName>
        <fullName evidence="14">Uncharacterized protein</fullName>
    </submittedName>
</protein>
<keyword evidence="5" id="KW-0349">Heme</keyword>